<sequence>MKSLATVLLVLSSFIVQGQVQIVAEQDTEKNITLIAFNKDVIPFTIRIEFVKLENLESWDGNVIYAVAKPGKTNLVKLRSPYLNAKTSFNYNSKVFKGGYSVGDTLSLPPYLIPVGDGQVVNMRPLTTQTNMDRLSESNGFVGVGFIFEKPSVICAPRKGIISEIKMDQTNQAGGPVDFNAENFIEIYHQDGSFSRLTGLKANSAKVEVGATVFPGQPIAESNPVTNVDEIQVKMIQSRWQKDDNGLIWINFPVILTDGQNKFNSNSVALNLTASHPEELVTLEMDKKEVKNYFKK</sequence>
<keyword evidence="1" id="KW-0732">Signal</keyword>
<reference evidence="2" key="1">
    <citation type="submission" date="2022-08" db="EMBL/GenBank/DDBJ databases">
        <authorList>
            <person name="Zhang D."/>
        </authorList>
    </citation>
    <scope>NUCLEOTIDE SEQUENCE</scope>
    <source>
        <strain evidence="2">XJ19-11</strain>
    </source>
</reference>
<organism evidence="2 3">
    <name type="scientific">Aquiflexum gelatinilyticum</name>
    <dbReference type="NCBI Taxonomy" id="2961943"/>
    <lineage>
        <taxon>Bacteria</taxon>
        <taxon>Pseudomonadati</taxon>
        <taxon>Bacteroidota</taxon>
        <taxon>Cytophagia</taxon>
        <taxon>Cytophagales</taxon>
        <taxon>Cyclobacteriaceae</taxon>
        <taxon>Aquiflexum</taxon>
    </lineage>
</organism>
<dbReference type="Proteomes" id="UP001142175">
    <property type="component" value="Unassembled WGS sequence"/>
</dbReference>
<accession>A0A9X2PBY3</accession>
<evidence type="ECO:0000313" key="2">
    <source>
        <dbReference type="EMBL" id="MCR9015910.1"/>
    </source>
</evidence>
<comment type="caution">
    <text evidence="2">The sequence shown here is derived from an EMBL/GenBank/DDBJ whole genome shotgun (WGS) entry which is preliminary data.</text>
</comment>
<evidence type="ECO:0000313" key="3">
    <source>
        <dbReference type="Proteomes" id="UP001142175"/>
    </source>
</evidence>
<dbReference type="EMBL" id="JANSUY010000011">
    <property type="protein sequence ID" value="MCR9015910.1"/>
    <property type="molecule type" value="Genomic_DNA"/>
</dbReference>
<gene>
    <name evidence="2" type="ORF">NU887_12770</name>
</gene>
<feature type="signal peptide" evidence="1">
    <location>
        <begin position="1"/>
        <end position="18"/>
    </location>
</feature>
<proteinExistence type="predicted"/>
<dbReference type="AlphaFoldDB" id="A0A9X2PBY3"/>
<name>A0A9X2PBY3_9BACT</name>
<protein>
    <submittedName>
        <fullName evidence="2">M23 family metallopeptidase</fullName>
    </submittedName>
</protein>
<dbReference type="InterPro" id="IPR011055">
    <property type="entry name" value="Dup_hybrid_motif"/>
</dbReference>
<dbReference type="RefSeq" id="WP_258423773.1">
    <property type="nucleotide sequence ID" value="NZ_JANSUY010000011.1"/>
</dbReference>
<feature type="chain" id="PRO_5040919421" evidence="1">
    <location>
        <begin position="19"/>
        <end position="296"/>
    </location>
</feature>
<dbReference type="Gene3D" id="2.70.70.10">
    <property type="entry name" value="Glucose Permease (Domain IIA)"/>
    <property type="match status" value="1"/>
</dbReference>
<evidence type="ECO:0000256" key="1">
    <source>
        <dbReference type="SAM" id="SignalP"/>
    </source>
</evidence>
<keyword evidence="3" id="KW-1185">Reference proteome</keyword>